<dbReference type="OMA" id="MSEVEMG"/>
<evidence type="ECO:0000259" key="6">
    <source>
        <dbReference type="PROSITE" id="PS50011"/>
    </source>
</evidence>
<dbReference type="Proteomes" id="UP000654075">
    <property type="component" value="Unassembled WGS sequence"/>
</dbReference>
<gene>
    <name evidence="7" type="ORF">PGLA1383_LOCUS35042</name>
</gene>
<proteinExistence type="predicted"/>
<evidence type="ECO:0000256" key="5">
    <source>
        <dbReference type="SAM" id="MobiDB-lite"/>
    </source>
</evidence>
<dbReference type="AlphaFoldDB" id="A0A813G3W3"/>
<dbReference type="SUPFAM" id="SSF56112">
    <property type="entry name" value="Protein kinase-like (PK-like)"/>
    <property type="match status" value="1"/>
</dbReference>
<dbReference type="PROSITE" id="PS00108">
    <property type="entry name" value="PROTEIN_KINASE_ST"/>
    <property type="match status" value="1"/>
</dbReference>
<comment type="caution">
    <text evidence="7">The sequence shown here is derived from an EMBL/GenBank/DDBJ whole genome shotgun (WGS) entry which is preliminary data.</text>
</comment>
<dbReference type="GO" id="GO:0005524">
    <property type="term" value="F:ATP binding"/>
    <property type="evidence" value="ECO:0007669"/>
    <property type="project" value="UniProtKB-KW"/>
</dbReference>
<dbReference type="EMBL" id="CAJNNV010026143">
    <property type="protein sequence ID" value="CAE8617383.1"/>
    <property type="molecule type" value="Genomic_DNA"/>
</dbReference>
<dbReference type="InterPro" id="IPR051681">
    <property type="entry name" value="Ser/Thr_Kinases-Pseudokinases"/>
</dbReference>
<evidence type="ECO:0000256" key="4">
    <source>
        <dbReference type="ARBA" id="ARBA00022840"/>
    </source>
</evidence>
<organism evidence="7 8">
    <name type="scientific">Polarella glacialis</name>
    <name type="common">Dinoflagellate</name>
    <dbReference type="NCBI Taxonomy" id="89957"/>
    <lineage>
        <taxon>Eukaryota</taxon>
        <taxon>Sar</taxon>
        <taxon>Alveolata</taxon>
        <taxon>Dinophyceae</taxon>
        <taxon>Suessiales</taxon>
        <taxon>Suessiaceae</taxon>
        <taxon>Polarella</taxon>
    </lineage>
</organism>
<feature type="domain" description="Protein kinase" evidence="6">
    <location>
        <begin position="40"/>
        <end position="199"/>
    </location>
</feature>
<dbReference type="InterPro" id="IPR008271">
    <property type="entry name" value="Ser/Thr_kinase_AS"/>
</dbReference>
<dbReference type="PROSITE" id="PS50011">
    <property type="entry name" value="PROTEIN_KINASE_DOM"/>
    <property type="match status" value="1"/>
</dbReference>
<evidence type="ECO:0000256" key="2">
    <source>
        <dbReference type="ARBA" id="ARBA00022741"/>
    </source>
</evidence>
<keyword evidence="2" id="KW-0547">Nucleotide-binding</keyword>
<feature type="region of interest" description="Disordered" evidence="5">
    <location>
        <begin position="1"/>
        <end position="31"/>
    </location>
</feature>
<dbReference type="PANTHER" id="PTHR44329:SF288">
    <property type="entry name" value="MITOGEN-ACTIVATED PROTEIN KINASE KINASE KINASE 20"/>
    <property type="match status" value="1"/>
</dbReference>
<feature type="non-terminal residue" evidence="7">
    <location>
        <position position="1"/>
    </location>
</feature>
<name>A0A813G3W3_POLGL</name>
<protein>
    <recommendedName>
        <fullName evidence="6">Protein kinase domain-containing protein</fullName>
    </recommendedName>
</protein>
<dbReference type="InterPro" id="IPR000719">
    <property type="entry name" value="Prot_kinase_dom"/>
</dbReference>
<dbReference type="Gene3D" id="3.30.200.20">
    <property type="entry name" value="Phosphorylase Kinase, domain 1"/>
    <property type="match status" value="1"/>
</dbReference>
<dbReference type="SMART" id="SM00220">
    <property type="entry name" value="S_TKc"/>
    <property type="match status" value="1"/>
</dbReference>
<evidence type="ECO:0000313" key="7">
    <source>
        <dbReference type="EMBL" id="CAE8617383.1"/>
    </source>
</evidence>
<dbReference type="Pfam" id="PF00069">
    <property type="entry name" value="Pkinase"/>
    <property type="match status" value="1"/>
</dbReference>
<dbReference type="OrthoDB" id="339325at2759"/>
<evidence type="ECO:0000256" key="1">
    <source>
        <dbReference type="ARBA" id="ARBA00022679"/>
    </source>
</evidence>
<evidence type="ECO:0000313" key="8">
    <source>
        <dbReference type="Proteomes" id="UP000654075"/>
    </source>
</evidence>
<keyword evidence="1" id="KW-0808">Transferase</keyword>
<keyword evidence="8" id="KW-1185">Reference proteome</keyword>
<keyword evidence="3" id="KW-0418">Kinase</keyword>
<dbReference type="GO" id="GO:0004674">
    <property type="term" value="F:protein serine/threonine kinase activity"/>
    <property type="evidence" value="ECO:0007669"/>
    <property type="project" value="TreeGrafter"/>
</dbReference>
<accession>A0A813G3W3</accession>
<dbReference type="Gene3D" id="1.10.510.10">
    <property type="entry name" value="Transferase(Phosphotransferase) domain 1"/>
    <property type="match status" value="1"/>
</dbReference>
<evidence type="ECO:0000256" key="3">
    <source>
        <dbReference type="ARBA" id="ARBA00022777"/>
    </source>
</evidence>
<feature type="non-terminal residue" evidence="7">
    <location>
        <position position="199"/>
    </location>
</feature>
<reference evidence="7" key="1">
    <citation type="submission" date="2021-02" db="EMBL/GenBank/DDBJ databases">
        <authorList>
            <person name="Dougan E. K."/>
            <person name="Rhodes N."/>
            <person name="Thang M."/>
            <person name="Chan C."/>
        </authorList>
    </citation>
    <scope>NUCLEOTIDE SEQUENCE</scope>
</reference>
<dbReference type="InterPro" id="IPR011009">
    <property type="entry name" value="Kinase-like_dom_sf"/>
</dbReference>
<sequence>EQRKSKRLEQQVQRLTDRQSEMQMGGGGGGGLPHFEMSEVEMGEMLNQGGFSVVHKGIWNGSKVAVKQLFDPNISAELLAEFDNEVQKLEQIRHPNILMVLALHRKPPALSLIMELVEGGSYYQLLHQSVQFNCASGPISGGLPFKDTMEILETTGGAIAFLHARGIAHRDVKSQNVLLSPHLEVKLCDFGLARMKLLR</sequence>
<keyword evidence="4" id="KW-0067">ATP-binding</keyword>
<dbReference type="PANTHER" id="PTHR44329">
    <property type="entry name" value="SERINE/THREONINE-PROTEIN KINASE TNNI3K-RELATED"/>
    <property type="match status" value="1"/>
</dbReference>